<feature type="transmembrane region" description="Helical" evidence="6">
    <location>
        <begin position="192"/>
        <end position="211"/>
    </location>
</feature>
<evidence type="ECO:0000256" key="3">
    <source>
        <dbReference type="ARBA" id="ARBA00022692"/>
    </source>
</evidence>
<accession>A0ABY4VZP7</accession>
<evidence type="ECO:0000313" key="7">
    <source>
        <dbReference type="EMBL" id="USG60373.1"/>
    </source>
</evidence>
<gene>
    <name evidence="7" type="ORF">NBZ79_14470</name>
</gene>
<comment type="subcellular location">
    <subcellularLocation>
        <location evidence="1">Cell membrane</location>
        <topology evidence="1">Multi-pass membrane protein</topology>
    </subcellularLocation>
</comment>
<dbReference type="Proteomes" id="UP001056291">
    <property type="component" value="Chromosome"/>
</dbReference>
<evidence type="ECO:0000313" key="8">
    <source>
        <dbReference type="Proteomes" id="UP001056291"/>
    </source>
</evidence>
<evidence type="ECO:0000256" key="4">
    <source>
        <dbReference type="ARBA" id="ARBA00022989"/>
    </source>
</evidence>
<reference evidence="7" key="1">
    <citation type="submission" date="2022-06" db="EMBL/GenBank/DDBJ databases">
        <title>Sneathiella actinostolidae sp. nov., isolated from a sea anemonein the Western Pacific Ocean.</title>
        <authorList>
            <person name="Wei M.J."/>
        </authorList>
    </citation>
    <scope>NUCLEOTIDE SEQUENCE</scope>
    <source>
        <strain evidence="7">PHK-P5</strain>
    </source>
</reference>
<organism evidence="7 8">
    <name type="scientific">Sneathiella marina</name>
    <dbReference type="NCBI Taxonomy" id="2950108"/>
    <lineage>
        <taxon>Bacteria</taxon>
        <taxon>Pseudomonadati</taxon>
        <taxon>Pseudomonadota</taxon>
        <taxon>Alphaproteobacteria</taxon>
        <taxon>Sneathiellales</taxon>
        <taxon>Sneathiellaceae</taxon>
        <taxon>Sneathiella</taxon>
    </lineage>
</organism>
<feature type="transmembrane region" description="Helical" evidence="6">
    <location>
        <begin position="123"/>
        <end position="141"/>
    </location>
</feature>
<evidence type="ECO:0000256" key="6">
    <source>
        <dbReference type="SAM" id="Phobius"/>
    </source>
</evidence>
<keyword evidence="2" id="KW-1003">Cell membrane</keyword>
<dbReference type="PANTHER" id="PTHR30086">
    <property type="entry name" value="ARGININE EXPORTER PROTEIN ARGO"/>
    <property type="match status" value="1"/>
</dbReference>
<proteinExistence type="predicted"/>
<feature type="transmembrane region" description="Helical" evidence="6">
    <location>
        <begin position="41"/>
        <end position="66"/>
    </location>
</feature>
<name>A0ABY4VZP7_9PROT</name>
<keyword evidence="5 6" id="KW-0472">Membrane</keyword>
<dbReference type="RefSeq" id="WP_251933254.1">
    <property type="nucleotide sequence ID" value="NZ_CP098747.1"/>
</dbReference>
<dbReference type="PANTHER" id="PTHR30086:SF19">
    <property type="entry name" value="THREONINE EFFLUX PROTEIN"/>
    <property type="match status" value="1"/>
</dbReference>
<keyword evidence="4 6" id="KW-1133">Transmembrane helix</keyword>
<protein>
    <submittedName>
        <fullName evidence="7">LysE family translocator</fullName>
    </submittedName>
</protein>
<feature type="transmembrane region" description="Helical" evidence="6">
    <location>
        <begin position="147"/>
        <end position="171"/>
    </location>
</feature>
<dbReference type="InterPro" id="IPR001123">
    <property type="entry name" value="LeuE-type"/>
</dbReference>
<evidence type="ECO:0000256" key="1">
    <source>
        <dbReference type="ARBA" id="ARBA00004651"/>
    </source>
</evidence>
<evidence type="ECO:0000256" key="2">
    <source>
        <dbReference type="ARBA" id="ARBA00022475"/>
    </source>
</evidence>
<dbReference type="EMBL" id="CP098747">
    <property type="protein sequence ID" value="USG60373.1"/>
    <property type="molecule type" value="Genomic_DNA"/>
</dbReference>
<evidence type="ECO:0000256" key="5">
    <source>
        <dbReference type="ARBA" id="ARBA00023136"/>
    </source>
</evidence>
<keyword evidence="3 6" id="KW-0812">Transmembrane</keyword>
<keyword evidence="8" id="KW-1185">Reference proteome</keyword>
<dbReference type="Pfam" id="PF01810">
    <property type="entry name" value="LysE"/>
    <property type="match status" value="1"/>
</dbReference>
<sequence>MEFLPPLLTLALVQVLAVVSPGQSFLVISKLALSAGRAAALSASIGMGLGSIVWATAAMVGLAVALKNDQWLYAALKFCGGGYLGYLAASHWRHAHDTSLGETRETGNVTLSRAFLQGFLTQLANPKVVIFFGSIFFAFIPPHAPTWVSLVCLIIVFFNETLWYSIVAFAFSIRKSQNFYYRAKTWMDRMMALILGAISLKLILDALRIAIGSFEG</sequence>